<keyword evidence="2 4" id="KW-0560">Oxidoreductase</keyword>
<feature type="domain" description="D-isomer specific 2-hydroxyacid dehydrogenase NAD-binding" evidence="6">
    <location>
        <begin position="112"/>
        <end position="301"/>
    </location>
</feature>
<evidence type="ECO:0000256" key="4">
    <source>
        <dbReference type="RuleBase" id="RU003719"/>
    </source>
</evidence>
<name>A0ABP0D0J8_9PEZI</name>
<feature type="domain" description="D-isomer specific 2-hydroxyacid dehydrogenase catalytic" evidence="5">
    <location>
        <begin position="44"/>
        <end position="331"/>
    </location>
</feature>
<evidence type="ECO:0000313" key="8">
    <source>
        <dbReference type="Proteomes" id="UP001642482"/>
    </source>
</evidence>
<dbReference type="Gene3D" id="3.40.50.720">
    <property type="entry name" value="NAD(P)-binding Rossmann-like Domain"/>
    <property type="match status" value="2"/>
</dbReference>
<dbReference type="InterPro" id="IPR029753">
    <property type="entry name" value="D-isomer_DH_CS"/>
</dbReference>
<evidence type="ECO:0000256" key="1">
    <source>
        <dbReference type="ARBA" id="ARBA00005854"/>
    </source>
</evidence>
<evidence type="ECO:0000259" key="6">
    <source>
        <dbReference type="Pfam" id="PF02826"/>
    </source>
</evidence>
<dbReference type="Pfam" id="PF00389">
    <property type="entry name" value="2-Hacid_dh"/>
    <property type="match status" value="1"/>
</dbReference>
<keyword evidence="3" id="KW-0520">NAD</keyword>
<comment type="similarity">
    <text evidence="1 4">Belongs to the D-isomer specific 2-hydroxyacid dehydrogenase family.</text>
</comment>
<dbReference type="EMBL" id="CAWUHD010000195">
    <property type="protein sequence ID" value="CAK7237863.1"/>
    <property type="molecule type" value="Genomic_DNA"/>
</dbReference>
<gene>
    <name evidence="7" type="ORF">SEUCBS140593_010169</name>
</gene>
<dbReference type="SUPFAM" id="SSF52283">
    <property type="entry name" value="Formate/glycerate dehydrogenase catalytic domain-like"/>
    <property type="match status" value="1"/>
</dbReference>
<dbReference type="Pfam" id="PF02826">
    <property type="entry name" value="2-Hacid_dh_C"/>
    <property type="match status" value="1"/>
</dbReference>
<evidence type="ECO:0000313" key="7">
    <source>
        <dbReference type="EMBL" id="CAK7237863.1"/>
    </source>
</evidence>
<proteinExistence type="inferred from homology"/>
<sequence length="334" mass="34612">MHYNIVALETMFSGLPNLTVPAPHTCSVVSFERSAPVDVGPRLAAADADIAIITTVAVTAAALDIALTPRLKLIVAVAAGTDTIDLAAAAARGVRVLNCPGCNVDAVAEHALALFLACRRRLLPSSRALYSGAWPQRGTLIRTAMTGQTHPPRACAAETVALIGYGAVGKRVATLFRALGMRVIVAARKGALPSDGRVPFQEALQTASAVVLCCPRTPETLGLLGEAEFATMQPDCVLVNVARGGVVDEQALLVALRSGIIGGAGVDVYGQEPAGPDSSPLLAADVAADLSINLMATPHTAWVSAQTTDNNARVLQENIDGFILGEMLAERIRA</sequence>
<evidence type="ECO:0000259" key="5">
    <source>
        <dbReference type="Pfam" id="PF00389"/>
    </source>
</evidence>
<accession>A0ABP0D0J8</accession>
<evidence type="ECO:0008006" key="9">
    <source>
        <dbReference type="Google" id="ProtNLM"/>
    </source>
</evidence>
<dbReference type="CDD" id="cd05198">
    <property type="entry name" value="formate_dh_like"/>
    <property type="match status" value="1"/>
</dbReference>
<dbReference type="PROSITE" id="PS00671">
    <property type="entry name" value="D_2_HYDROXYACID_DH_3"/>
    <property type="match status" value="1"/>
</dbReference>
<reference evidence="7 8" key="1">
    <citation type="submission" date="2024-01" db="EMBL/GenBank/DDBJ databases">
        <authorList>
            <person name="Allen C."/>
            <person name="Tagirdzhanova G."/>
        </authorList>
    </citation>
    <scope>NUCLEOTIDE SEQUENCE [LARGE SCALE GENOMIC DNA]</scope>
</reference>
<evidence type="ECO:0000256" key="2">
    <source>
        <dbReference type="ARBA" id="ARBA00023002"/>
    </source>
</evidence>
<comment type="caution">
    <text evidence="7">The sequence shown here is derived from an EMBL/GenBank/DDBJ whole genome shotgun (WGS) entry which is preliminary data.</text>
</comment>
<dbReference type="InterPro" id="IPR006139">
    <property type="entry name" value="D-isomer_2_OHA_DH_cat_dom"/>
</dbReference>
<evidence type="ECO:0000256" key="3">
    <source>
        <dbReference type="ARBA" id="ARBA00023027"/>
    </source>
</evidence>
<dbReference type="InterPro" id="IPR036291">
    <property type="entry name" value="NAD(P)-bd_dom_sf"/>
</dbReference>
<keyword evidence="8" id="KW-1185">Reference proteome</keyword>
<organism evidence="7 8">
    <name type="scientific">Sporothrix eucalyptigena</name>
    <dbReference type="NCBI Taxonomy" id="1812306"/>
    <lineage>
        <taxon>Eukaryota</taxon>
        <taxon>Fungi</taxon>
        <taxon>Dikarya</taxon>
        <taxon>Ascomycota</taxon>
        <taxon>Pezizomycotina</taxon>
        <taxon>Sordariomycetes</taxon>
        <taxon>Sordariomycetidae</taxon>
        <taxon>Ophiostomatales</taxon>
        <taxon>Ophiostomataceae</taxon>
        <taxon>Sporothrix</taxon>
    </lineage>
</organism>
<dbReference type="Proteomes" id="UP001642482">
    <property type="component" value="Unassembled WGS sequence"/>
</dbReference>
<dbReference type="SUPFAM" id="SSF51735">
    <property type="entry name" value="NAD(P)-binding Rossmann-fold domains"/>
    <property type="match status" value="1"/>
</dbReference>
<dbReference type="PANTHER" id="PTHR43761">
    <property type="entry name" value="D-ISOMER SPECIFIC 2-HYDROXYACID DEHYDROGENASE FAMILY PROTEIN (AFU_ORTHOLOGUE AFUA_1G13630)"/>
    <property type="match status" value="1"/>
</dbReference>
<dbReference type="InterPro" id="IPR050418">
    <property type="entry name" value="D-iso_2-hydroxyacid_DH_PdxB"/>
</dbReference>
<dbReference type="InterPro" id="IPR006140">
    <property type="entry name" value="D-isomer_DH_NAD-bd"/>
</dbReference>
<protein>
    <recommendedName>
        <fullName evidence="9">Glycerate dehydrogenase</fullName>
    </recommendedName>
</protein>
<dbReference type="PANTHER" id="PTHR43761:SF1">
    <property type="entry name" value="D-ISOMER SPECIFIC 2-HYDROXYACID DEHYDROGENASE CATALYTIC DOMAIN-CONTAINING PROTEIN-RELATED"/>
    <property type="match status" value="1"/>
</dbReference>